<dbReference type="SUPFAM" id="SSF56112">
    <property type="entry name" value="Protein kinase-like (PK-like)"/>
    <property type="match status" value="1"/>
</dbReference>
<dbReference type="SMART" id="SM00220">
    <property type="entry name" value="S_TKc"/>
    <property type="match status" value="1"/>
</dbReference>
<dbReference type="GO" id="GO:0005524">
    <property type="term" value="F:ATP binding"/>
    <property type="evidence" value="ECO:0007669"/>
    <property type="project" value="UniProtKB-KW"/>
</dbReference>
<comment type="catalytic activity">
    <reaction evidence="8">
        <text>L-seryl-[protein] + ATP = O-phospho-L-seryl-[protein] + ADP + H(+)</text>
        <dbReference type="Rhea" id="RHEA:17989"/>
        <dbReference type="Rhea" id="RHEA-COMP:9863"/>
        <dbReference type="Rhea" id="RHEA-COMP:11604"/>
        <dbReference type="ChEBI" id="CHEBI:15378"/>
        <dbReference type="ChEBI" id="CHEBI:29999"/>
        <dbReference type="ChEBI" id="CHEBI:30616"/>
        <dbReference type="ChEBI" id="CHEBI:83421"/>
        <dbReference type="ChEBI" id="CHEBI:456216"/>
        <dbReference type="EC" id="2.7.11.1"/>
    </reaction>
</comment>
<dbReference type="OrthoDB" id="162894at2759"/>
<evidence type="ECO:0000313" key="11">
    <source>
        <dbReference type="Proteomes" id="UP000001542"/>
    </source>
</evidence>
<dbReference type="CDD" id="cd05579">
    <property type="entry name" value="STKc_MAST_like"/>
    <property type="match status" value="1"/>
</dbReference>
<proteinExistence type="predicted"/>
<dbReference type="PROSITE" id="PS50011">
    <property type="entry name" value="PROTEIN_KINASE_DOM"/>
    <property type="match status" value="1"/>
</dbReference>
<dbReference type="EC" id="2.7.11.1" evidence="1"/>
<evidence type="ECO:0000256" key="4">
    <source>
        <dbReference type="ARBA" id="ARBA00022741"/>
    </source>
</evidence>
<dbReference type="AlphaFoldDB" id="A2E8A4"/>
<organism evidence="10 11">
    <name type="scientific">Trichomonas vaginalis (strain ATCC PRA-98 / G3)</name>
    <dbReference type="NCBI Taxonomy" id="412133"/>
    <lineage>
        <taxon>Eukaryota</taxon>
        <taxon>Metamonada</taxon>
        <taxon>Parabasalia</taxon>
        <taxon>Trichomonadida</taxon>
        <taxon>Trichomonadidae</taxon>
        <taxon>Trichomonas</taxon>
    </lineage>
</organism>
<keyword evidence="2" id="KW-0723">Serine/threonine-protein kinase</keyword>
<dbReference type="SMR" id="A2E8A4"/>
<reference evidence="10" key="1">
    <citation type="submission" date="2006-10" db="EMBL/GenBank/DDBJ databases">
        <authorList>
            <person name="Amadeo P."/>
            <person name="Zhao Q."/>
            <person name="Wortman J."/>
            <person name="Fraser-Liggett C."/>
            <person name="Carlton J."/>
        </authorList>
    </citation>
    <scope>NUCLEOTIDE SEQUENCE</scope>
    <source>
        <strain evidence="10">G3</strain>
    </source>
</reference>
<keyword evidence="3" id="KW-0808">Transferase</keyword>
<dbReference type="GO" id="GO:0004674">
    <property type="term" value="F:protein serine/threonine kinase activity"/>
    <property type="evidence" value="ECO:0000318"/>
    <property type="project" value="GO_Central"/>
</dbReference>
<dbReference type="OMA" id="AVICRIC"/>
<dbReference type="PANTHER" id="PTHR24356:SF1">
    <property type="entry name" value="SERINE_THREONINE-PROTEIN KINASE GREATWALL"/>
    <property type="match status" value="1"/>
</dbReference>
<evidence type="ECO:0000256" key="8">
    <source>
        <dbReference type="ARBA" id="ARBA00048679"/>
    </source>
</evidence>
<evidence type="ECO:0000259" key="9">
    <source>
        <dbReference type="PROSITE" id="PS50011"/>
    </source>
</evidence>
<feature type="domain" description="Protein kinase" evidence="9">
    <location>
        <begin position="310"/>
        <end position="574"/>
    </location>
</feature>
<evidence type="ECO:0000313" key="10">
    <source>
        <dbReference type="EMBL" id="EAY11122.1"/>
    </source>
</evidence>
<name>A2E8A4_TRIV3</name>
<keyword evidence="4" id="KW-0547">Nucleotide-binding</keyword>
<dbReference type="VEuPathDB" id="TrichDB:TVAGG3_1027010"/>
<comment type="catalytic activity">
    <reaction evidence="7">
        <text>L-threonyl-[protein] + ATP = O-phospho-L-threonyl-[protein] + ADP + H(+)</text>
        <dbReference type="Rhea" id="RHEA:46608"/>
        <dbReference type="Rhea" id="RHEA-COMP:11060"/>
        <dbReference type="Rhea" id="RHEA-COMP:11605"/>
        <dbReference type="ChEBI" id="CHEBI:15378"/>
        <dbReference type="ChEBI" id="CHEBI:30013"/>
        <dbReference type="ChEBI" id="CHEBI:30616"/>
        <dbReference type="ChEBI" id="CHEBI:61977"/>
        <dbReference type="ChEBI" id="CHEBI:456216"/>
        <dbReference type="EC" id="2.7.11.1"/>
    </reaction>
</comment>
<keyword evidence="5 10" id="KW-0418">Kinase</keyword>
<keyword evidence="6" id="KW-0067">ATP-binding</keyword>
<dbReference type="FunFam" id="1.10.510.10:FF:000571">
    <property type="entry name" value="Maternal embryonic leucine zipper kinase"/>
    <property type="match status" value="1"/>
</dbReference>
<evidence type="ECO:0000256" key="1">
    <source>
        <dbReference type="ARBA" id="ARBA00012513"/>
    </source>
</evidence>
<dbReference type="PANTHER" id="PTHR24356">
    <property type="entry name" value="SERINE/THREONINE-PROTEIN KINASE"/>
    <property type="match status" value="1"/>
</dbReference>
<dbReference type="STRING" id="5722.A2E8A4"/>
<dbReference type="PROSITE" id="PS00108">
    <property type="entry name" value="PROTEIN_KINASE_ST"/>
    <property type="match status" value="1"/>
</dbReference>
<reference evidence="10" key="2">
    <citation type="journal article" date="2007" name="Science">
        <title>Draft genome sequence of the sexually transmitted pathogen Trichomonas vaginalis.</title>
        <authorList>
            <person name="Carlton J.M."/>
            <person name="Hirt R.P."/>
            <person name="Silva J.C."/>
            <person name="Delcher A.L."/>
            <person name="Schatz M."/>
            <person name="Zhao Q."/>
            <person name="Wortman J.R."/>
            <person name="Bidwell S.L."/>
            <person name="Alsmark U.C.M."/>
            <person name="Besteiro S."/>
            <person name="Sicheritz-Ponten T."/>
            <person name="Noel C.J."/>
            <person name="Dacks J.B."/>
            <person name="Foster P.G."/>
            <person name="Simillion C."/>
            <person name="Van de Peer Y."/>
            <person name="Miranda-Saavedra D."/>
            <person name="Barton G.J."/>
            <person name="Westrop G.D."/>
            <person name="Mueller S."/>
            <person name="Dessi D."/>
            <person name="Fiori P.L."/>
            <person name="Ren Q."/>
            <person name="Paulsen I."/>
            <person name="Zhang H."/>
            <person name="Bastida-Corcuera F.D."/>
            <person name="Simoes-Barbosa A."/>
            <person name="Brown M.T."/>
            <person name="Hayes R.D."/>
            <person name="Mukherjee M."/>
            <person name="Okumura C.Y."/>
            <person name="Schneider R."/>
            <person name="Smith A.J."/>
            <person name="Vanacova S."/>
            <person name="Villalvazo M."/>
            <person name="Haas B.J."/>
            <person name="Pertea M."/>
            <person name="Feldblyum T.V."/>
            <person name="Utterback T.R."/>
            <person name="Shu C.L."/>
            <person name="Osoegawa K."/>
            <person name="de Jong P.J."/>
            <person name="Hrdy I."/>
            <person name="Horvathova L."/>
            <person name="Zubacova Z."/>
            <person name="Dolezal P."/>
            <person name="Malik S.B."/>
            <person name="Logsdon J.M. Jr."/>
            <person name="Henze K."/>
            <person name="Gupta A."/>
            <person name="Wang C.C."/>
            <person name="Dunne R.L."/>
            <person name="Upcroft J.A."/>
            <person name="Upcroft P."/>
            <person name="White O."/>
            <person name="Salzberg S.L."/>
            <person name="Tang P."/>
            <person name="Chiu C.-H."/>
            <person name="Lee Y.-S."/>
            <person name="Embley T.M."/>
            <person name="Coombs G.H."/>
            <person name="Mottram J.C."/>
            <person name="Tachezy J."/>
            <person name="Fraser-Liggett C.M."/>
            <person name="Johnson P.J."/>
        </authorList>
    </citation>
    <scope>NUCLEOTIDE SEQUENCE [LARGE SCALE GENOMIC DNA]</scope>
    <source>
        <strain evidence="10">G3</strain>
    </source>
</reference>
<gene>
    <name evidence="10" type="ORF">TVAG_359020</name>
</gene>
<sequence>MFQARHFRMPRLPRPQSPISFQALPKKNKIPYDPYFHKLQALRNNLESLRPTFSEIIKQTSPPLQELVKKLQAIYENTMNSYLGNLYDTISEGINESYSLFTDIQTSPEIDKLYSSFITLGASIQHLFSVIFPFINNDIRGRIFCSATKLSPTPLIQIENAVICRICDQPIDIDQIEEHTAKCVEAFQSEALINKCNSDLMELRTQLAENFLKFQWPGNDDQTYPILHATMIIDAIIRVGNDDLESPEEISDLIKHLLNVKLPEIHFIIDRAQDISYEKKRAINAYSATRQALGPSNLPKNHPKITIADFEFIKRVSRGAFARVFLAKKKSTGDIYAIKVQSKSNILNKNQGKRILAEKDILLHFQNPYIINFYYSILGTHNFYIVMEYLPGGDLYSLLHEVYSIDEESAKFYAYQIAKALEYLHKCGIIHRDLKPDNILVDANGNLKLTDFGLSYLGVVDRRINSDENIVQSDSLVGTPNYVAPEIILGQKHSFPVDYWSLGCVVYELLMGEPPFTADTEKELQNNIILGKFEHLDDEFSPECQDFISRLLTVDPSKRLGANGAEEILNHPWLAGYQPSEKPFVPNIKSETSTEYFKQRYEFKDDNDTSILDDIEAAKAQAEETKPSPAKATQFNSVGMAQLAEANLKAAQIARRKSCINPQILQMAMAEQSKLSQDDTHLKPKSL</sequence>
<accession>A2E8A4</accession>
<dbReference type="EMBL" id="DS113325">
    <property type="protein sequence ID" value="EAY11122.1"/>
    <property type="molecule type" value="Genomic_DNA"/>
</dbReference>
<dbReference type="FunFam" id="3.30.200.20:FF:000490">
    <property type="entry name" value="AGC family protein kinase"/>
    <property type="match status" value="1"/>
</dbReference>
<dbReference type="RefSeq" id="XP_001323345.1">
    <property type="nucleotide sequence ID" value="XM_001323310.1"/>
</dbReference>
<dbReference type="InParanoid" id="A2E8A4"/>
<dbReference type="Gene3D" id="1.10.510.10">
    <property type="entry name" value="Transferase(Phosphotransferase) domain 1"/>
    <property type="match status" value="1"/>
</dbReference>
<dbReference type="Proteomes" id="UP000001542">
    <property type="component" value="Unassembled WGS sequence"/>
</dbReference>
<dbReference type="Pfam" id="PF00069">
    <property type="entry name" value="Pkinase"/>
    <property type="match status" value="1"/>
</dbReference>
<keyword evidence="11" id="KW-1185">Reference proteome</keyword>
<evidence type="ECO:0000256" key="3">
    <source>
        <dbReference type="ARBA" id="ARBA00022679"/>
    </source>
</evidence>
<evidence type="ECO:0000256" key="5">
    <source>
        <dbReference type="ARBA" id="ARBA00022777"/>
    </source>
</evidence>
<evidence type="ECO:0000256" key="2">
    <source>
        <dbReference type="ARBA" id="ARBA00022527"/>
    </source>
</evidence>
<evidence type="ECO:0000256" key="6">
    <source>
        <dbReference type="ARBA" id="ARBA00022840"/>
    </source>
</evidence>
<dbReference type="GO" id="GO:0035556">
    <property type="term" value="P:intracellular signal transduction"/>
    <property type="evidence" value="ECO:0000318"/>
    <property type="project" value="GO_Central"/>
</dbReference>
<dbReference type="VEuPathDB" id="TrichDB:TVAG_359020"/>
<evidence type="ECO:0000256" key="7">
    <source>
        <dbReference type="ARBA" id="ARBA00047899"/>
    </source>
</evidence>
<dbReference type="eggNOG" id="KOG0606">
    <property type="taxonomic scope" value="Eukaryota"/>
</dbReference>
<dbReference type="Gene3D" id="3.30.200.20">
    <property type="entry name" value="Phosphorylase Kinase, domain 1"/>
    <property type="match status" value="1"/>
</dbReference>
<dbReference type="InterPro" id="IPR008271">
    <property type="entry name" value="Ser/Thr_kinase_AS"/>
</dbReference>
<dbReference type="InterPro" id="IPR050236">
    <property type="entry name" value="Ser_Thr_kinase_AGC"/>
</dbReference>
<dbReference type="InterPro" id="IPR011009">
    <property type="entry name" value="Kinase-like_dom_sf"/>
</dbReference>
<dbReference type="InterPro" id="IPR000719">
    <property type="entry name" value="Prot_kinase_dom"/>
</dbReference>
<dbReference type="KEGG" id="tva:4769093"/>
<protein>
    <recommendedName>
        <fullName evidence="1">non-specific serine/threonine protein kinase</fullName>
        <ecNumber evidence="1">2.7.11.1</ecNumber>
    </recommendedName>
</protein>